<evidence type="ECO:0000256" key="1">
    <source>
        <dbReference type="ARBA" id="ARBA00005589"/>
    </source>
</evidence>
<keyword evidence="2" id="KW-0689">Ribosomal protein</keyword>
<proteinExistence type="inferred from homology"/>
<dbReference type="InterPro" id="IPR036870">
    <property type="entry name" value="Ribosomal_bS18_sf"/>
</dbReference>
<evidence type="ECO:0000256" key="3">
    <source>
        <dbReference type="ARBA" id="ARBA00023274"/>
    </source>
</evidence>
<dbReference type="SUPFAM" id="SSF46911">
    <property type="entry name" value="Ribosomal protein S18"/>
    <property type="match status" value="1"/>
</dbReference>
<dbReference type="PANTHER" id="PTHR13479">
    <property type="entry name" value="30S RIBOSOMAL PROTEIN S18"/>
    <property type="match status" value="1"/>
</dbReference>
<dbReference type="EMBL" id="CAJHUB010000663">
    <property type="protein sequence ID" value="CAD7671526.1"/>
    <property type="molecule type" value="Genomic_DNA"/>
</dbReference>
<dbReference type="GO" id="GO:0032543">
    <property type="term" value="P:mitochondrial translation"/>
    <property type="evidence" value="ECO:0007669"/>
    <property type="project" value="TreeGrafter"/>
</dbReference>
<dbReference type="InterPro" id="IPR001648">
    <property type="entry name" value="Ribosomal_bS18"/>
</dbReference>
<evidence type="ECO:0000313" key="4">
    <source>
        <dbReference type="EMBL" id="CAD7671526.1"/>
    </source>
</evidence>
<dbReference type="GO" id="GO:0003735">
    <property type="term" value="F:structural constituent of ribosome"/>
    <property type="evidence" value="ECO:0007669"/>
    <property type="project" value="InterPro"/>
</dbReference>
<dbReference type="AlphaFoldDB" id="A0A811Y7L6"/>
<sequence>MEESSPPSLATGSRQGACFFLCLYLCLSVGKQRKQVASNEDLRLLKKCILCGKCVDYKRVQLLSQFISLFTGCIYGKHITSLWEETEGIIKAIKRAQIMGFVPVTYKDSTYLKEHKSCNIKYQE</sequence>
<gene>
    <name evidence="4" type="ORF">NYPRO_LOCUS4321</name>
</gene>
<organism evidence="4 5">
    <name type="scientific">Nyctereutes procyonoides</name>
    <name type="common">Raccoon dog</name>
    <name type="synonym">Canis procyonoides</name>
    <dbReference type="NCBI Taxonomy" id="34880"/>
    <lineage>
        <taxon>Eukaryota</taxon>
        <taxon>Metazoa</taxon>
        <taxon>Chordata</taxon>
        <taxon>Craniata</taxon>
        <taxon>Vertebrata</taxon>
        <taxon>Euteleostomi</taxon>
        <taxon>Mammalia</taxon>
        <taxon>Eutheria</taxon>
        <taxon>Laurasiatheria</taxon>
        <taxon>Carnivora</taxon>
        <taxon>Caniformia</taxon>
        <taxon>Canidae</taxon>
        <taxon>Nyctereutes</taxon>
    </lineage>
</organism>
<evidence type="ECO:0000256" key="2">
    <source>
        <dbReference type="ARBA" id="ARBA00022980"/>
    </source>
</evidence>
<evidence type="ECO:0000313" key="5">
    <source>
        <dbReference type="Proteomes" id="UP000645828"/>
    </source>
</evidence>
<comment type="similarity">
    <text evidence="1">Belongs to the bacterial ribosomal protein bS18 family.</text>
</comment>
<dbReference type="Proteomes" id="UP000645828">
    <property type="component" value="Unassembled WGS sequence"/>
</dbReference>
<protein>
    <submittedName>
        <fullName evidence="4">(raccoon dog) hypothetical protein</fullName>
    </submittedName>
</protein>
<comment type="caution">
    <text evidence="4">The sequence shown here is derived from an EMBL/GenBank/DDBJ whole genome shotgun (WGS) entry which is preliminary data.</text>
</comment>
<accession>A0A811Y7L6</accession>
<dbReference type="GO" id="GO:0005763">
    <property type="term" value="C:mitochondrial small ribosomal subunit"/>
    <property type="evidence" value="ECO:0007669"/>
    <property type="project" value="TreeGrafter"/>
</dbReference>
<keyword evidence="3" id="KW-0687">Ribonucleoprotein</keyword>
<dbReference type="Gene3D" id="4.10.640.10">
    <property type="entry name" value="Ribosomal protein S18"/>
    <property type="match status" value="1"/>
</dbReference>
<name>A0A811Y7L6_NYCPR</name>
<reference evidence="4" key="1">
    <citation type="submission" date="2020-12" db="EMBL/GenBank/DDBJ databases">
        <authorList>
            <consortium name="Molecular Ecology Group"/>
        </authorList>
    </citation>
    <scope>NUCLEOTIDE SEQUENCE</scope>
    <source>
        <strain evidence="4">TBG_1078</strain>
    </source>
</reference>
<dbReference type="PANTHER" id="PTHR13479:SF40">
    <property type="entry name" value="SMALL RIBOSOMAL SUBUNIT PROTEIN BS18M"/>
    <property type="match status" value="1"/>
</dbReference>
<keyword evidence="5" id="KW-1185">Reference proteome</keyword>
<dbReference type="Pfam" id="PF01084">
    <property type="entry name" value="Ribosomal_S18"/>
    <property type="match status" value="1"/>
</dbReference>
<dbReference type="GO" id="GO:0070181">
    <property type="term" value="F:small ribosomal subunit rRNA binding"/>
    <property type="evidence" value="ECO:0007669"/>
    <property type="project" value="TreeGrafter"/>
</dbReference>